<feature type="region of interest" description="Disordered" evidence="1">
    <location>
        <begin position="272"/>
        <end position="300"/>
    </location>
</feature>
<dbReference type="AlphaFoldDB" id="A0A197K729"/>
<evidence type="ECO:0000313" key="2">
    <source>
        <dbReference type="EMBL" id="OAQ32968.1"/>
    </source>
</evidence>
<evidence type="ECO:0000256" key="1">
    <source>
        <dbReference type="SAM" id="MobiDB-lite"/>
    </source>
</evidence>
<dbReference type="OrthoDB" id="2404513at2759"/>
<keyword evidence="3" id="KW-1185">Reference proteome</keyword>
<dbReference type="CDD" id="cd09917">
    <property type="entry name" value="F-box_SF"/>
    <property type="match status" value="1"/>
</dbReference>
<dbReference type="InterPro" id="IPR032675">
    <property type="entry name" value="LRR_dom_sf"/>
</dbReference>
<dbReference type="SUPFAM" id="SSF52047">
    <property type="entry name" value="RNI-like"/>
    <property type="match status" value="1"/>
</dbReference>
<sequence length="750" mass="85378">MSQPAQKAKKKKKERAPKIFDHNYAKVTQVPELVEHILSFLNQRSLHLTASLVCRLWHKVALPLLVRPATITLDPANQAQLDPLNKDRNKFDQKAIDSIRGASVLVIKPPVTDPYWGVLGPPRLGPLHHQAFMTQLEHLAQQNELRVIDVQILYYMDYHNDLLPLLTTTGFQLTNLLLKQMHFDEFFPLNRILLLCPKLFHLTISQAIPSYYRLADTSDSDHSPPPSLPDRIPLRSLTLEGIGIETECLLRLLRVTPALTDLALTKLKSGASTATTSTPVPQAYIHHSPPPSSSSPSAPLRKQDLVSWSNMAGIERIATVSPQITRLSISMSKPSKIKGTELVQVLQKFPALTHWVTPSFDISSQTLETFRTCTFADRMTSLEITGHLNQEIVGRALHQYLCGAIHLQHLRASGIQVSLAWLDVEGILSEDGWYRRRRDDDKSSSSSSYSSIGQHQEQLQTRVWRTGKLKTLHLSFGAGPDGNKNFDSYEGSRMIYGYISKTCPRLQNLLISSAGLLLSLEGGVSLLSRLQELRRVVVITESRENLKKDDLDWLALDLDPARKVEKKRLLERFITVEDHAIYSRTPFQSTLISQDQPLKGRQKNLKPTIKEALPHNRRYREQKRNESDTETDSDTEKADEQPSFFKKKTKPSATTAEEATTTVEVDDDDSPDYMMSGADMRGLGHLQDISAMFLHRAKHRWQCWPELEYLEFQNFPYRQLDDNHTIIKWVRTIRPRIEFKCVATRFCPFK</sequence>
<name>A0A197K729_9FUNG</name>
<evidence type="ECO:0008006" key="4">
    <source>
        <dbReference type="Google" id="ProtNLM"/>
    </source>
</evidence>
<dbReference type="EMBL" id="KV442023">
    <property type="protein sequence ID" value="OAQ32968.1"/>
    <property type="molecule type" value="Genomic_DNA"/>
</dbReference>
<accession>A0A197K729</accession>
<organism evidence="2 3">
    <name type="scientific">Linnemannia elongata AG-77</name>
    <dbReference type="NCBI Taxonomy" id="1314771"/>
    <lineage>
        <taxon>Eukaryota</taxon>
        <taxon>Fungi</taxon>
        <taxon>Fungi incertae sedis</taxon>
        <taxon>Mucoromycota</taxon>
        <taxon>Mortierellomycotina</taxon>
        <taxon>Mortierellomycetes</taxon>
        <taxon>Mortierellales</taxon>
        <taxon>Mortierellaceae</taxon>
        <taxon>Linnemannia</taxon>
    </lineage>
</organism>
<proteinExistence type="predicted"/>
<feature type="region of interest" description="Disordered" evidence="1">
    <location>
        <begin position="592"/>
        <end position="672"/>
    </location>
</feature>
<reference evidence="2 3" key="1">
    <citation type="submission" date="2016-05" db="EMBL/GenBank/DDBJ databases">
        <title>Genome sequencing reveals origins of a unique bacterial endosymbiosis in the earliest lineages of terrestrial Fungi.</title>
        <authorList>
            <consortium name="DOE Joint Genome Institute"/>
            <person name="Uehling J."/>
            <person name="Gryganskyi A."/>
            <person name="Hameed K."/>
            <person name="Tschaplinski T."/>
            <person name="Misztal P."/>
            <person name="Wu S."/>
            <person name="Desiro A."/>
            <person name="Vande Pol N."/>
            <person name="Du Z.-Y."/>
            <person name="Zienkiewicz A."/>
            <person name="Zienkiewicz K."/>
            <person name="Morin E."/>
            <person name="Tisserant E."/>
            <person name="Splivallo R."/>
            <person name="Hainaut M."/>
            <person name="Henrissat B."/>
            <person name="Ohm R."/>
            <person name="Kuo A."/>
            <person name="Yan J."/>
            <person name="Lipzen A."/>
            <person name="Nolan M."/>
            <person name="Labutti K."/>
            <person name="Barry K."/>
            <person name="Goldstein A."/>
            <person name="Labbe J."/>
            <person name="Schadt C."/>
            <person name="Tuskan G."/>
            <person name="Grigoriev I."/>
            <person name="Martin F."/>
            <person name="Vilgalys R."/>
            <person name="Bonito G."/>
        </authorList>
    </citation>
    <scope>NUCLEOTIDE SEQUENCE [LARGE SCALE GENOMIC DNA]</scope>
    <source>
        <strain evidence="2 3">AG-77</strain>
    </source>
</reference>
<feature type="region of interest" description="Disordered" evidence="1">
    <location>
        <begin position="437"/>
        <end position="459"/>
    </location>
</feature>
<dbReference type="SUPFAM" id="SSF81383">
    <property type="entry name" value="F-box domain"/>
    <property type="match status" value="1"/>
</dbReference>
<gene>
    <name evidence="2" type="ORF">K457DRAFT_16040</name>
</gene>
<evidence type="ECO:0000313" key="3">
    <source>
        <dbReference type="Proteomes" id="UP000078512"/>
    </source>
</evidence>
<dbReference type="Gene3D" id="1.20.1280.50">
    <property type="match status" value="1"/>
</dbReference>
<protein>
    <recommendedName>
        <fullName evidence="4">F-box domain-containing protein</fullName>
    </recommendedName>
</protein>
<dbReference type="InterPro" id="IPR036047">
    <property type="entry name" value="F-box-like_dom_sf"/>
</dbReference>
<dbReference type="Proteomes" id="UP000078512">
    <property type="component" value="Unassembled WGS sequence"/>
</dbReference>
<dbReference type="Gene3D" id="3.80.10.10">
    <property type="entry name" value="Ribonuclease Inhibitor"/>
    <property type="match status" value="1"/>
</dbReference>
<feature type="compositionally biased region" description="Low complexity" evidence="1">
    <location>
        <begin position="651"/>
        <end position="663"/>
    </location>
</feature>